<dbReference type="EMBL" id="JAEMHM010000013">
    <property type="protein sequence ID" value="MBJ6726301.1"/>
    <property type="molecule type" value="Genomic_DNA"/>
</dbReference>
<gene>
    <name evidence="1" type="ORF">JFN93_16425</name>
</gene>
<organism evidence="1 2">
    <name type="scientific">Geomesophilobacter sediminis</name>
    <dbReference type="NCBI Taxonomy" id="2798584"/>
    <lineage>
        <taxon>Bacteria</taxon>
        <taxon>Pseudomonadati</taxon>
        <taxon>Thermodesulfobacteriota</taxon>
        <taxon>Desulfuromonadia</taxon>
        <taxon>Geobacterales</taxon>
        <taxon>Geobacteraceae</taxon>
        <taxon>Geomesophilobacter</taxon>
    </lineage>
</organism>
<keyword evidence="2" id="KW-1185">Reference proteome</keyword>
<name>A0A8J7LZE9_9BACT</name>
<dbReference type="RefSeq" id="WP_199385207.1">
    <property type="nucleotide sequence ID" value="NZ_JAEMHM010000013.1"/>
</dbReference>
<dbReference type="Proteomes" id="UP000636888">
    <property type="component" value="Unassembled WGS sequence"/>
</dbReference>
<accession>A0A8J7LZE9</accession>
<sequence length="55" mass="5877">MKTQPGEKLVCASSECSSELTVAKTCNCNPDGSACDVEATCCGQPMVHLERQQEK</sequence>
<evidence type="ECO:0000313" key="2">
    <source>
        <dbReference type="Proteomes" id="UP000636888"/>
    </source>
</evidence>
<evidence type="ECO:0000313" key="1">
    <source>
        <dbReference type="EMBL" id="MBJ6726301.1"/>
    </source>
</evidence>
<reference evidence="1" key="1">
    <citation type="submission" date="2020-12" db="EMBL/GenBank/DDBJ databases">
        <title>Geomonas sp. Red875, isolated from river sediment.</title>
        <authorList>
            <person name="Xu Z."/>
            <person name="Zhang Z."/>
            <person name="Masuda Y."/>
            <person name="Itoh H."/>
            <person name="Senoo K."/>
        </authorList>
    </citation>
    <scope>NUCLEOTIDE SEQUENCE</scope>
    <source>
        <strain evidence="1">Red875</strain>
    </source>
</reference>
<dbReference type="AlphaFoldDB" id="A0A8J7LZE9"/>
<comment type="caution">
    <text evidence="1">The sequence shown here is derived from an EMBL/GenBank/DDBJ whole genome shotgun (WGS) entry which is preliminary data.</text>
</comment>
<protein>
    <submittedName>
        <fullName evidence="1">Uncharacterized protein</fullName>
    </submittedName>
</protein>
<proteinExistence type="predicted"/>